<evidence type="ECO:0000313" key="16">
    <source>
        <dbReference type="Proteomes" id="UP000187203"/>
    </source>
</evidence>
<dbReference type="AlphaFoldDB" id="A0A1R3HYX4"/>
<feature type="region of interest" description="Disordered" evidence="13">
    <location>
        <begin position="75"/>
        <end position="106"/>
    </location>
</feature>
<dbReference type="OrthoDB" id="10254665at2759"/>
<dbReference type="Pfam" id="PF12776">
    <property type="entry name" value="Myb_DNA-bind_3"/>
    <property type="match status" value="1"/>
</dbReference>
<dbReference type="InterPro" id="IPR037241">
    <property type="entry name" value="E2F-DP_heterodim"/>
</dbReference>
<feature type="compositionally biased region" description="Basic and acidic residues" evidence="13">
    <location>
        <begin position="90"/>
        <end position="101"/>
    </location>
</feature>
<evidence type="ECO:0000256" key="12">
    <source>
        <dbReference type="RuleBase" id="RU003796"/>
    </source>
</evidence>
<dbReference type="EMBL" id="AWUE01019210">
    <property type="protein sequence ID" value="OMO75411.1"/>
    <property type="molecule type" value="Genomic_DNA"/>
</dbReference>
<dbReference type="SMART" id="SM01372">
    <property type="entry name" value="E2F_TDP"/>
    <property type="match status" value="1"/>
</dbReference>
<feature type="compositionally biased region" description="Polar residues" evidence="13">
    <location>
        <begin position="902"/>
        <end position="917"/>
    </location>
</feature>
<dbReference type="InterPro" id="IPR003316">
    <property type="entry name" value="E2F_WHTH_DNA-bd_dom"/>
</dbReference>
<keyword evidence="10" id="KW-0131">Cell cycle</keyword>
<dbReference type="InterPro" id="IPR036388">
    <property type="entry name" value="WH-like_DNA-bd_sf"/>
</dbReference>
<evidence type="ECO:0000259" key="14">
    <source>
        <dbReference type="SMART" id="SM01372"/>
    </source>
</evidence>
<keyword evidence="7 12" id="KW-0238">DNA-binding</keyword>
<evidence type="ECO:0000256" key="10">
    <source>
        <dbReference type="ARBA" id="ARBA00023306"/>
    </source>
</evidence>
<name>A0A1R3HYX4_9ROSI</name>
<gene>
    <name evidence="15" type="ORF">COLO4_26158</name>
</gene>
<dbReference type="GO" id="GO:0030488">
    <property type="term" value="P:tRNA methylation"/>
    <property type="evidence" value="ECO:0007669"/>
    <property type="project" value="InterPro"/>
</dbReference>
<evidence type="ECO:0000256" key="9">
    <source>
        <dbReference type="ARBA" id="ARBA00023242"/>
    </source>
</evidence>
<dbReference type="GO" id="GO:0005634">
    <property type="term" value="C:nucleus"/>
    <property type="evidence" value="ECO:0007669"/>
    <property type="project" value="UniProtKB-SubCell"/>
</dbReference>
<organism evidence="15 16">
    <name type="scientific">Corchorus olitorius</name>
    <dbReference type="NCBI Taxonomy" id="93759"/>
    <lineage>
        <taxon>Eukaryota</taxon>
        <taxon>Viridiplantae</taxon>
        <taxon>Streptophyta</taxon>
        <taxon>Embryophyta</taxon>
        <taxon>Tracheophyta</taxon>
        <taxon>Spermatophyta</taxon>
        <taxon>Magnoliopsida</taxon>
        <taxon>eudicotyledons</taxon>
        <taxon>Gunneridae</taxon>
        <taxon>Pentapetalae</taxon>
        <taxon>rosids</taxon>
        <taxon>malvids</taxon>
        <taxon>Malvales</taxon>
        <taxon>Malvaceae</taxon>
        <taxon>Grewioideae</taxon>
        <taxon>Apeibeae</taxon>
        <taxon>Corchorus</taxon>
    </lineage>
</organism>
<dbReference type="Gene3D" id="6.10.250.540">
    <property type="match status" value="1"/>
</dbReference>
<feature type="compositionally biased region" description="Basic residues" evidence="13">
    <location>
        <begin position="445"/>
        <end position="456"/>
    </location>
</feature>
<dbReference type="GO" id="GO:0005667">
    <property type="term" value="C:transcription regulator complex"/>
    <property type="evidence" value="ECO:0007669"/>
    <property type="project" value="InterPro"/>
</dbReference>
<dbReference type="GO" id="GO:0031515">
    <property type="term" value="C:tRNA (m1A) methyltransferase complex"/>
    <property type="evidence" value="ECO:0007669"/>
    <property type="project" value="InterPro"/>
</dbReference>
<dbReference type="FunFam" id="1.10.10.10:FF:000008">
    <property type="entry name" value="E2F transcription factor 1"/>
    <property type="match status" value="1"/>
</dbReference>
<dbReference type="GO" id="GO:0003677">
    <property type="term" value="F:DNA binding"/>
    <property type="evidence" value="ECO:0007669"/>
    <property type="project" value="UniProtKB-KW"/>
</dbReference>
<keyword evidence="5" id="KW-0819">tRNA processing</keyword>
<comment type="similarity">
    <text evidence="3 12">Belongs to the E2F/DP family.</text>
</comment>
<keyword evidence="8 12" id="KW-0804">Transcription</keyword>
<dbReference type="InterPro" id="IPR017423">
    <property type="entry name" value="TRM6"/>
</dbReference>
<dbReference type="Proteomes" id="UP000187203">
    <property type="component" value="Unassembled WGS sequence"/>
</dbReference>
<evidence type="ECO:0000256" key="6">
    <source>
        <dbReference type="ARBA" id="ARBA00023015"/>
    </source>
</evidence>
<dbReference type="Pfam" id="PF02319">
    <property type="entry name" value="WHD_E2F_TDP"/>
    <property type="match status" value="1"/>
</dbReference>
<dbReference type="PANTHER" id="PTHR12945:SF0">
    <property type="entry name" value="TRNA (ADENINE(58)-N(1))-METHYLTRANSFERASE NON-CATALYTIC SUBUNIT TRM6"/>
    <property type="match status" value="1"/>
</dbReference>
<evidence type="ECO:0000256" key="2">
    <source>
        <dbReference type="ARBA" id="ARBA00008320"/>
    </source>
</evidence>
<dbReference type="SUPFAM" id="SSF46785">
    <property type="entry name" value="Winged helix' DNA-binding domain"/>
    <property type="match status" value="1"/>
</dbReference>
<reference evidence="16" key="1">
    <citation type="submission" date="2013-09" db="EMBL/GenBank/DDBJ databases">
        <title>Corchorus olitorius genome sequencing.</title>
        <authorList>
            <person name="Alam M."/>
            <person name="Haque M.S."/>
            <person name="Islam M.S."/>
            <person name="Emdad E.M."/>
            <person name="Islam M.M."/>
            <person name="Ahmed B."/>
            <person name="Halim A."/>
            <person name="Hossen Q.M.M."/>
            <person name="Hossain M.Z."/>
            <person name="Ahmed R."/>
            <person name="Khan M.M."/>
            <person name="Islam R."/>
            <person name="Rashid M.M."/>
            <person name="Khan S.A."/>
            <person name="Rahman M.S."/>
            <person name="Alam M."/>
            <person name="Yahiya A.S."/>
            <person name="Khan M.S."/>
            <person name="Azam M.S."/>
            <person name="Haque T."/>
            <person name="Lashkar M.Z.H."/>
            <person name="Akhand A.I."/>
            <person name="Morshed G."/>
            <person name="Roy S."/>
            <person name="Uddin K.S."/>
            <person name="Rabeya T."/>
            <person name="Hossain A.S."/>
            <person name="Chowdhury A."/>
            <person name="Snigdha A.R."/>
            <person name="Mortoza M.S."/>
            <person name="Matin S.A."/>
            <person name="Hoque S.M.E."/>
            <person name="Islam M.K."/>
            <person name="Roy D.K."/>
            <person name="Haider R."/>
            <person name="Moosa M.M."/>
            <person name="Elias S.M."/>
            <person name="Hasan A.M."/>
            <person name="Jahan S."/>
            <person name="Shafiuddin M."/>
            <person name="Mahmood N."/>
            <person name="Shommy N.S."/>
        </authorList>
    </citation>
    <scope>NUCLEOTIDE SEQUENCE [LARGE SCALE GENOMIC DNA]</scope>
    <source>
        <strain evidence="16">cv. O-4</strain>
    </source>
</reference>
<evidence type="ECO:0000313" key="15">
    <source>
        <dbReference type="EMBL" id="OMO75411.1"/>
    </source>
</evidence>
<keyword evidence="16" id="KW-1185">Reference proteome</keyword>
<dbReference type="Pfam" id="PF16421">
    <property type="entry name" value="E2F_CC-MB"/>
    <property type="match status" value="1"/>
</dbReference>
<feature type="domain" description="E2F/DP family winged-helix DNA-binding" evidence="14">
    <location>
        <begin position="478"/>
        <end position="543"/>
    </location>
</feature>
<dbReference type="InterPro" id="IPR036390">
    <property type="entry name" value="WH_DNA-bd_sf"/>
</dbReference>
<dbReference type="CDD" id="cd14660">
    <property type="entry name" value="E2F_DD"/>
    <property type="match status" value="1"/>
</dbReference>
<dbReference type="PANTHER" id="PTHR12945">
    <property type="entry name" value="TRANSLATION INITIATION FACTOR EIF3-RELATED"/>
    <property type="match status" value="1"/>
</dbReference>
<dbReference type="Gene3D" id="1.10.10.10">
    <property type="entry name" value="Winged helix-like DNA-binding domain superfamily/Winged helix DNA-binding domain"/>
    <property type="match status" value="1"/>
</dbReference>
<proteinExistence type="inferred from homology"/>
<dbReference type="STRING" id="93759.A0A1R3HYX4"/>
<protein>
    <recommendedName>
        <fullName evidence="4">tRNA (adenine(58)-N(1))-methyltransferase non-catalytic subunit TRM6</fullName>
    </recommendedName>
    <alternativeName>
        <fullName evidence="11">tRNA(m1A58)-methyltransferase subunit TRM6</fullName>
    </alternativeName>
</protein>
<evidence type="ECO:0000256" key="13">
    <source>
        <dbReference type="SAM" id="MobiDB-lite"/>
    </source>
</evidence>
<sequence>MSESKPQLGPVQNPRVTWEGCSVLLDINDGDRLVFARLSAGSTLKIGNKTCSLQPLIGCPFGSMFQVESGQEKPYLSRFTPSTEENNVQDEGKEESRDNRALIDNNQAQSLTSEDIDALRRQGATGNEIVEALIANSTTFDKKTQFSQEKYRIKKQKKYAPRVLLRRPFSRSICEAYFKKYPARIGFLRVDALSLLLSMANVTANSDVLVVDFVGGLLTGAVAERLGGTGSVCNTYLGGKPHSMEIIRMFNFTNEICKRVLRCSLDDLCSVQSGTDEKADQQENVRTVEIRSNEQTSVSVSMEEVDLSTDNGVGDLLPENDLSTVSKTCKAPKAGDKASKESMKSWRENGFSSLIIAAPEQDPWSLVKQLLPLLSYSAPFAIYHQYLQSNSSLDSAHSAFATPPLNQTREGKSVEAQSSGRQDVPGHGKVINHPLPGPEHEKGGKHNSKAKGKKNSKSGTQKLDADSPNGLNTTGNCRYDSSLGLLTKKFVNLIMEAKDGTLDLNHTAEVLEVQKRRIYDITNVLEGIGLIEKTSKNHIRWKGSDDKASMELDDQVTRLKAEVQRLYAEECKLDNHIRERQESLRALDEDANKQQYLFMTEEDIMNLPCFQNQTVISIEAPQASYIEVPDPDEDIGFQQRQYKMIIRSHNGPIILHLLSQYQDRVNGLSGVQPPELCSDDKASQMNSSKTELTPSMGAVDDDYWFHSEPGVSMTDLVYEELLTISSHFIHIFFKQYQSGFPENCGVRVPLADKYNHMHWPGKSIVINSRPNNVFDKKTWNNIRDEFNKQTELNFNNNQLRKHLDVLRTRFYNLKSAYDQNDFAGMEDSCCIGFDLWEDIGAQPRPEPVKVKDCPIYEQLCAIFTDSSADGKYAQSSHFEGLDKAIGNDNGGLNSCPEGGSAQPDNSSASRLPQNNSLPEKLTKTTGERKRKRPSEAQSSLDQSRKDEETSEAMAGAMFALDLFEDSNLRETFICLKGGTTRLTWLQGKCVSPALTSF</sequence>
<feature type="region of interest" description="Disordered" evidence="13">
    <location>
        <begin position="889"/>
        <end position="950"/>
    </location>
</feature>
<keyword evidence="6 12" id="KW-0805">Transcription regulation</keyword>
<comment type="caution">
    <text evidence="15">The sequence shown here is derived from an EMBL/GenBank/DDBJ whole genome shotgun (WGS) entry which is preliminary data.</text>
</comment>
<keyword evidence="9 12" id="KW-0539">Nucleus</keyword>
<evidence type="ECO:0000256" key="7">
    <source>
        <dbReference type="ARBA" id="ARBA00023125"/>
    </source>
</evidence>
<comment type="similarity">
    <text evidence="2">Belongs to the TRM6/GCD10 family.</text>
</comment>
<dbReference type="InterPro" id="IPR024752">
    <property type="entry name" value="Myb/SANT-like_dom"/>
</dbReference>
<evidence type="ECO:0000256" key="11">
    <source>
        <dbReference type="ARBA" id="ARBA00032319"/>
    </source>
</evidence>
<evidence type="ECO:0000256" key="1">
    <source>
        <dbReference type="ARBA" id="ARBA00004123"/>
    </source>
</evidence>
<dbReference type="SUPFAM" id="SSF144074">
    <property type="entry name" value="E2F-DP heterodimerization region"/>
    <property type="match status" value="1"/>
</dbReference>
<dbReference type="InterPro" id="IPR032198">
    <property type="entry name" value="E2F_CC-MB"/>
</dbReference>
<evidence type="ECO:0000256" key="3">
    <source>
        <dbReference type="ARBA" id="ARBA00010940"/>
    </source>
</evidence>
<evidence type="ECO:0000256" key="4">
    <source>
        <dbReference type="ARBA" id="ARBA00021704"/>
    </source>
</evidence>
<evidence type="ECO:0000256" key="5">
    <source>
        <dbReference type="ARBA" id="ARBA00022694"/>
    </source>
</evidence>
<evidence type="ECO:0000256" key="8">
    <source>
        <dbReference type="ARBA" id="ARBA00023163"/>
    </source>
</evidence>
<accession>A0A1R3HYX4</accession>
<feature type="region of interest" description="Disordered" evidence="13">
    <location>
        <begin position="398"/>
        <end position="476"/>
    </location>
</feature>
<dbReference type="Pfam" id="PF04189">
    <property type="entry name" value="Gcd10p"/>
    <property type="match status" value="1"/>
</dbReference>
<dbReference type="GO" id="GO:0006355">
    <property type="term" value="P:regulation of DNA-templated transcription"/>
    <property type="evidence" value="ECO:0007669"/>
    <property type="project" value="InterPro"/>
</dbReference>
<comment type="subcellular location">
    <subcellularLocation>
        <location evidence="1 12">Nucleus</location>
    </subcellularLocation>
</comment>
<dbReference type="GO" id="GO:0046983">
    <property type="term" value="F:protein dimerization activity"/>
    <property type="evidence" value="ECO:0007669"/>
    <property type="project" value="InterPro"/>
</dbReference>